<dbReference type="PIRSF" id="PIRSF006806">
    <property type="entry name" value="FTHF_cligase"/>
    <property type="match status" value="1"/>
</dbReference>
<dbReference type="EC" id="6.3.3.2" evidence="5"/>
<gene>
    <name evidence="6" type="ORF">ENR47_13710</name>
</gene>
<evidence type="ECO:0000256" key="2">
    <source>
        <dbReference type="ARBA" id="ARBA00022741"/>
    </source>
</evidence>
<dbReference type="AlphaFoldDB" id="A0A832M4K0"/>
<proteinExistence type="inferred from homology"/>
<keyword evidence="5" id="KW-0460">Magnesium</keyword>
<dbReference type="PANTHER" id="PTHR23407:SF1">
    <property type="entry name" value="5-FORMYLTETRAHYDROFOLATE CYCLO-LIGASE"/>
    <property type="match status" value="1"/>
</dbReference>
<sequence>MNKVELRKSLLQTRKSIEAEEWQAKSLQLCEHLKSSPLFIKSQTVLAYFSVRQEPDLSSLFRLNKTWGFSRCVDQKLIWHCWTPVSLLLQVGTFGIPEPHPDSPLIEPETVDLILVPAVACDAQGYRLGYGGGFYDRLLSSTVWSAKPTIGITFEFARLPQLPHDDWDQRLHAICTETGFFWAT</sequence>
<evidence type="ECO:0000256" key="4">
    <source>
        <dbReference type="PIRSR" id="PIRSR006806-1"/>
    </source>
</evidence>
<comment type="caution">
    <text evidence="6">The sequence shown here is derived from an EMBL/GenBank/DDBJ whole genome shotgun (WGS) entry which is preliminary data.</text>
</comment>
<name>A0A832M4K0_9CYAN</name>
<feature type="binding site" evidence="4">
    <location>
        <position position="54"/>
    </location>
    <ligand>
        <name>substrate</name>
    </ligand>
</feature>
<feature type="binding site" evidence="4">
    <location>
        <begin position="127"/>
        <end position="135"/>
    </location>
    <ligand>
        <name>ATP</name>
        <dbReference type="ChEBI" id="CHEBI:30616"/>
    </ligand>
</feature>
<keyword evidence="3 4" id="KW-0067">ATP-binding</keyword>
<dbReference type="GO" id="GO:0035999">
    <property type="term" value="P:tetrahydrofolate interconversion"/>
    <property type="evidence" value="ECO:0007669"/>
    <property type="project" value="TreeGrafter"/>
</dbReference>
<dbReference type="SUPFAM" id="SSF100950">
    <property type="entry name" value="NagB/RpiA/CoA transferase-like"/>
    <property type="match status" value="1"/>
</dbReference>
<protein>
    <recommendedName>
        <fullName evidence="5">5-formyltetrahydrofolate cyclo-ligase</fullName>
        <ecNumber evidence="5">6.3.3.2</ecNumber>
    </recommendedName>
</protein>
<dbReference type="EMBL" id="DSRD01000851">
    <property type="protein sequence ID" value="HGW95314.1"/>
    <property type="molecule type" value="Genomic_DNA"/>
</dbReference>
<evidence type="ECO:0000256" key="5">
    <source>
        <dbReference type="RuleBase" id="RU361279"/>
    </source>
</evidence>
<dbReference type="GO" id="GO:0009396">
    <property type="term" value="P:folic acid-containing compound biosynthetic process"/>
    <property type="evidence" value="ECO:0007669"/>
    <property type="project" value="TreeGrafter"/>
</dbReference>
<reference evidence="6" key="1">
    <citation type="journal article" date="2020" name="mSystems">
        <title>Genome- and Community-Level Interaction Insights into Carbon Utilization and Element Cycling Functions of Hydrothermarchaeota in Hydrothermal Sediment.</title>
        <authorList>
            <person name="Zhou Z."/>
            <person name="Liu Y."/>
            <person name="Xu W."/>
            <person name="Pan J."/>
            <person name="Luo Z.H."/>
            <person name="Li M."/>
        </authorList>
    </citation>
    <scope>NUCLEOTIDE SEQUENCE [LARGE SCALE GENOMIC DNA]</scope>
    <source>
        <strain evidence="6">SpSt-402</strain>
    </source>
</reference>
<evidence type="ECO:0000256" key="3">
    <source>
        <dbReference type="ARBA" id="ARBA00022840"/>
    </source>
</evidence>
<dbReference type="InterPro" id="IPR024185">
    <property type="entry name" value="FTHF_cligase-like_sf"/>
</dbReference>
<dbReference type="PANTHER" id="PTHR23407">
    <property type="entry name" value="ATPASE INHIBITOR/5-FORMYLTETRAHYDROFOLATE CYCLO-LIGASE"/>
    <property type="match status" value="1"/>
</dbReference>
<dbReference type="Gene3D" id="3.40.50.10420">
    <property type="entry name" value="NagB/RpiA/CoA transferase-like"/>
    <property type="match status" value="1"/>
</dbReference>
<comment type="similarity">
    <text evidence="1 5">Belongs to the 5-formyltetrahydrofolate cyclo-ligase family.</text>
</comment>
<evidence type="ECO:0000256" key="1">
    <source>
        <dbReference type="ARBA" id="ARBA00010638"/>
    </source>
</evidence>
<comment type="catalytic activity">
    <reaction evidence="5">
        <text>(6S)-5-formyl-5,6,7,8-tetrahydrofolate + ATP = (6R)-5,10-methenyltetrahydrofolate + ADP + phosphate</text>
        <dbReference type="Rhea" id="RHEA:10488"/>
        <dbReference type="ChEBI" id="CHEBI:30616"/>
        <dbReference type="ChEBI" id="CHEBI:43474"/>
        <dbReference type="ChEBI" id="CHEBI:57455"/>
        <dbReference type="ChEBI" id="CHEBI:57457"/>
        <dbReference type="ChEBI" id="CHEBI:456216"/>
        <dbReference type="EC" id="6.3.3.2"/>
    </reaction>
</comment>
<dbReference type="GO" id="GO:0046872">
    <property type="term" value="F:metal ion binding"/>
    <property type="evidence" value="ECO:0007669"/>
    <property type="project" value="UniProtKB-KW"/>
</dbReference>
<dbReference type="GO" id="GO:0030272">
    <property type="term" value="F:5-formyltetrahydrofolate cyclo-ligase activity"/>
    <property type="evidence" value="ECO:0007669"/>
    <property type="project" value="UniProtKB-EC"/>
</dbReference>
<dbReference type="InterPro" id="IPR002698">
    <property type="entry name" value="FTHF_cligase"/>
</dbReference>
<keyword evidence="5" id="KW-0479">Metal-binding</keyword>
<evidence type="ECO:0000313" key="6">
    <source>
        <dbReference type="EMBL" id="HGW95314.1"/>
    </source>
</evidence>
<accession>A0A832M4K0</accession>
<keyword evidence="2 4" id="KW-0547">Nucleotide-binding</keyword>
<dbReference type="NCBIfam" id="TIGR02727">
    <property type="entry name" value="MTHFS_bact"/>
    <property type="match status" value="1"/>
</dbReference>
<feature type="binding site" evidence="4">
    <location>
        <begin position="3"/>
        <end position="7"/>
    </location>
    <ligand>
        <name>ATP</name>
        <dbReference type="ChEBI" id="CHEBI:30616"/>
    </ligand>
</feature>
<dbReference type="GO" id="GO:0005524">
    <property type="term" value="F:ATP binding"/>
    <property type="evidence" value="ECO:0007669"/>
    <property type="project" value="UniProtKB-KW"/>
</dbReference>
<organism evidence="6">
    <name type="scientific">Oscillatoriales cyanobacterium SpSt-402</name>
    <dbReference type="NCBI Taxonomy" id="2282168"/>
    <lineage>
        <taxon>Bacteria</taxon>
        <taxon>Bacillati</taxon>
        <taxon>Cyanobacteriota</taxon>
        <taxon>Cyanophyceae</taxon>
        <taxon>Oscillatoriophycideae</taxon>
        <taxon>Oscillatoriales</taxon>
    </lineage>
</organism>
<dbReference type="InterPro" id="IPR037171">
    <property type="entry name" value="NagB/RpiA_transferase-like"/>
</dbReference>
<comment type="cofactor">
    <cofactor evidence="5">
        <name>Mg(2+)</name>
        <dbReference type="ChEBI" id="CHEBI:18420"/>
    </cofactor>
</comment>
<dbReference type="Pfam" id="PF01812">
    <property type="entry name" value="5-FTHF_cyc-lig"/>
    <property type="match status" value="1"/>
</dbReference>
<keyword evidence="6" id="KW-0436">Ligase</keyword>